<evidence type="ECO:0000313" key="2">
    <source>
        <dbReference type="EMBL" id="PUU77970.1"/>
    </source>
</evidence>
<accession>A0A2T6ZR50</accession>
<dbReference type="OrthoDB" id="5343679at2759"/>
<evidence type="ECO:0000256" key="1">
    <source>
        <dbReference type="SAM" id="SignalP"/>
    </source>
</evidence>
<gene>
    <name evidence="2" type="ORF">B9Z19DRAFT_1085168</name>
</gene>
<organism evidence="2 3">
    <name type="scientific">Tuber borchii</name>
    <name type="common">White truffle</name>
    <dbReference type="NCBI Taxonomy" id="42251"/>
    <lineage>
        <taxon>Eukaryota</taxon>
        <taxon>Fungi</taxon>
        <taxon>Dikarya</taxon>
        <taxon>Ascomycota</taxon>
        <taxon>Pezizomycotina</taxon>
        <taxon>Pezizomycetes</taxon>
        <taxon>Pezizales</taxon>
        <taxon>Tuberaceae</taxon>
        <taxon>Tuber</taxon>
    </lineage>
</organism>
<dbReference type="AlphaFoldDB" id="A0A2T6ZR50"/>
<reference evidence="2 3" key="1">
    <citation type="submission" date="2017-04" db="EMBL/GenBank/DDBJ databases">
        <title>Draft genome sequence of Tuber borchii Vittad., a whitish edible truffle.</title>
        <authorList>
            <consortium name="DOE Joint Genome Institute"/>
            <person name="Murat C."/>
            <person name="Kuo A."/>
            <person name="Barry K.W."/>
            <person name="Clum A."/>
            <person name="Dockter R.B."/>
            <person name="Fauchery L."/>
            <person name="Iotti M."/>
            <person name="Kohler A."/>
            <person name="Labutti K."/>
            <person name="Lindquist E.A."/>
            <person name="Lipzen A."/>
            <person name="Ohm R.A."/>
            <person name="Wang M."/>
            <person name="Grigoriev I.V."/>
            <person name="Zambonelli A."/>
            <person name="Martin F.M."/>
        </authorList>
    </citation>
    <scope>NUCLEOTIDE SEQUENCE [LARGE SCALE GENOMIC DNA]</scope>
    <source>
        <strain evidence="2 3">Tbo3840</strain>
    </source>
</reference>
<evidence type="ECO:0000313" key="3">
    <source>
        <dbReference type="Proteomes" id="UP000244722"/>
    </source>
</evidence>
<protein>
    <submittedName>
        <fullName evidence="2">Uncharacterized protein</fullName>
    </submittedName>
</protein>
<name>A0A2T6ZR50_TUBBO</name>
<dbReference type="EMBL" id="NESQ01000134">
    <property type="protein sequence ID" value="PUU77970.1"/>
    <property type="molecule type" value="Genomic_DNA"/>
</dbReference>
<proteinExistence type="predicted"/>
<keyword evidence="3" id="KW-1185">Reference proteome</keyword>
<sequence>MLLNTLPILALFLVLTHAAALANPFAEPDTSLEKRACVEDGCKCKPAVPSGVYCGFCPACA</sequence>
<keyword evidence="1" id="KW-0732">Signal</keyword>
<dbReference type="Proteomes" id="UP000244722">
    <property type="component" value="Unassembled WGS sequence"/>
</dbReference>
<feature type="signal peptide" evidence="1">
    <location>
        <begin position="1"/>
        <end position="22"/>
    </location>
</feature>
<feature type="chain" id="PRO_5015440272" evidence="1">
    <location>
        <begin position="23"/>
        <end position="61"/>
    </location>
</feature>
<comment type="caution">
    <text evidence="2">The sequence shown here is derived from an EMBL/GenBank/DDBJ whole genome shotgun (WGS) entry which is preliminary data.</text>
</comment>